<keyword evidence="4" id="KW-0677">Repeat</keyword>
<evidence type="ECO:0000256" key="3">
    <source>
        <dbReference type="ARBA" id="ARBA00022614"/>
    </source>
</evidence>
<protein>
    <submittedName>
        <fullName evidence="5">Uncharacterized protein</fullName>
    </submittedName>
</protein>
<sequence>MTSLRGVGSVESDIPEFVLNGSTRARRLSIPGFLRKNPIKFRTSPKVVRKWIDKTLNIKKMLEAATATSPELVETAVVSSKSLTRADPEICVFSALTYLDAGDNNIPLHHLRYLPALVELHLHCNGISATTVADDMFPHLRILGLAYNQLGTSAIQNLSSIKELEELDLGCNEISSMPSNMDTFAALKKLSLRRNMLRNESVWSNLSKIPNLLVLDVSENGLKGVPTAFLRNPGGFDSLQFLDVSYNYVENESDLLGLAGFGSLEEVDVRGNPLIRPIQTGTELRTLYPVLYANLIEPCDLTAILYDADAFPNSKNGHLLKPIHESQDVSAHDANNAHYTDNTFMTSVKENFNNMSECPETALHSKLVDLEATGTFSDNAEVNVGYSLKALKVALDHPLIYHDKGNQRHYEVSNAAFERRRRPDSRAASGKVQTDRVKSLKTLKRFHVPRSTVPAHKKFEDELDLRLKKCMIVQKNPVSVPLRDPPEFLLRSKEEKDVQAILDLVISKLQK</sequence>
<evidence type="ECO:0000256" key="2">
    <source>
        <dbReference type="ARBA" id="ARBA00022490"/>
    </source>
</evidence>
<keyword evidence="2" id="KW-0963">Cytoplasm</keyword>
<dbReference type="PANTHER" id="PTHR22710:SF2">
    <property type="entry name" value="X-RAY RADIATION RESISTANCE-ASSOCIATED PROTEIN 1"/>
    <property type="match status" value="1"/>
</dbReference>
<dbReference type="GO" id="GO:0005634">
    <property type="term" value="C:nucleus"/>
    <property type="evidence" value="ECO:0007669"/>
    <property type="project" value="TreeGrafter"/>
</dbReference>
<proteinExistence type="predicted"/>
<dbReference type="SMART" id="SM00369">
    <property type="entry name" value="LRR_TYP"/>
    <property type="match status" value="3"/>
</dbReference>
<dbReference type="Gene3D" id="3.80.10.10">
    <property type="entry name" value="Ribonuclease Inhibitor"/>
    <property type="match status" value="1"/>
</dbReference>
<keyword evidence="3" id="KW-0433">Leucine-rich repeat</keyword>
<organism evidence="5">
    <name type="scientific">Spongospora subterranea</name>
    <dbReference type="NCBI Taxonomy" id="70186"/>
    <lineage>
        <taxon>Eukaryota</taxon>
        <taxon>Sar</taxon>
        <taxon>Rhizaria</taxon>
        <taxon>Endomyxa</taxon>
        <taxon>Phytomyxea</taxon>
        <taxon>Plasmodiophorida</taxon>
        <taxon>Plasmodiophoridae</taxon>
        <taxon>Spongospora</taxon>
    </lineage>
</organism>
<dbReference type="SUPFAM" id="SSF52058">
    <property type="entry name" value="L domain-like"/>
    <property type="match status" value="1"/>
</dbReference>
<dbReference type="AlphaFoldDB" id="A0A0H5QW59"/>
<dbReference type="PANTHER" id="PTHR22710">
    <property type="entry name" value="X-RAY RADIATION RESISTANCE ASSOCIATED PROTEIN 1 XRRA1"/>
    <property type="match status" value="1"/>
</dbReference>
<accession>A0A0H5QW59</accession>
<dbReference type="EMBL" id="HACM01005788">
    <property type="protein sequence ID" value="CRZ06230.1"/>
    <property type="molecule type" value="Transcribed_RNA"/>
</dbReference>
<evidence type="ECO:0000313" key="5">
    <source>
        <dbReference type="EMBL" id="CRZ06228.1"/>
    </source>
</evidence>
<name>A0A0H5QW59_9EUKA</name>
<dbReference type="InterPro" id="IPR032675">
    <property type="entry name" value="LRR_dom_sf"/>
</dbReference>
<evidence type="ECO:0000256" key="1">
    <source>
        <dbReference type="ARBA" id="ARBA00004496"/>
    </source>
</evidence>
<dbReference type="GO" id="GO:0005737">
    <property type="term" value="C:cytoplasm"/>
    <property type="evidence" value="ECO:0007669"/>
    <property type="project" value="UniProtKB-SubCell"/>
</dbReference>
<comment type="subcellular location">
    <subcellularLocation>
        <location evidence="1">Cytoplasm</location>
    </subcellularLocation>
</comment>
<dbReference type="EMBL" id="HACM01005786">
    <property type="protein sequence ID" value="CRZ06228.1"/>
    <property type="molecule type" value="Transcribed_RNA"/>
</dbReference>
<reference evidence="5" key="1">
    <citation type="submission" date="2015-04" db="EMBL/GenBank/DDBJ databases">
        <title>The genome sequence of the plant pathogenic Rhizarian Plasmodiophora brassicae reveals insights in its biotrophic life cycle and the origin of chitin synthesis.</title>
        <authorList>
            <person name="Schwelm A."/>
            <person name="Fogelqvist J."/>
            <person name="Knaust A."/>
            <person name="Julke S."/>
            <person name="Lilja T."/>
            <person name="Dhandapani V."/>
            <person name="Bonilla-Rosso G."/>
            <person name="Karlsson M."/>
            <person name="Shevchenko A."/>
            <person name="Choi S.R."/>
            <person name="Kim H.G."/>
            <person name="Park J.Y."/>
            <person name="Lim Y.P."/>
            <person name="Ludwig-Muller J."/>
            <person name="Dixelius C."/>
        </authorList>
    </citation>
    <scope>NUCLEOTIDE SEQUENCE</scope>
    <source>
        <tissue evidence="5">Potato root galls</tissue>
    </source>
</reference>
<evidence type="ECO:0000256" key="4">
    <source>
        <dbReference type="ARBA" id="ARBA00022737"/>
    </source>
</evidence>
<dbReference type="InterPro" id="IPR003591">
    <property type="entry name" value="Leu-rich_rpt_typical-subtyp"/>
</dbReference>